<dbReference type="PANTHER" id="PTHR11066">
    <property type="entry name" value="ACYL-COA THIOESTERASE"/>
    <property type="match status" value="1"/>
</dbReference>
<dbReference type="InterPro" id="IPR042171">
    <property type="entry name" value="Acyl-CoA_hotdog"/>
</dbReference>
<keyword evidence="2" id="KW-0378">Hydrolase</keyword>
<dbReference type="InterPro" id="IPR003703">
    <property type="entry name" value="Acyl_CoA_thio"/>
</dbReference>
<evidence type="ECO:0000313" key="7">
    <source>
        <dbReference type="Proteomes" id="UP000092555"/>
    </source>
</evidence>
<feature type="domain" description="Acyl-CoA thioesterase-like C-terminal" evidence="5">
    <location>
        <begin position="172"/>
        <end position="323"/>
    </location>
</feature>
<comment type="caution">
    <text evidence="6">The sequence shown here is derived from an EMBL/GenBank/DDBJ whole genome shotgun (WGS) entry which is preliminary data.</text>
</comment>
<keyword evidence="6" id="KW-0413">Isomerase</keyword>
<organism evidence="6 7">
    <name type="scientific">Metschnikowia bicuspidata var. bicuspidata NRRL YB-4993</name>
    <dbReference type="NCBI Taxonomy" id="869754"/>
    <lineage>
        <taxon>Eukaryota</taxon>
        <taxon>Fungi</taxon>
        <taxon>Dikarya</taxon>
        <taxon>Ascomycota</taxon>
        <taxon>Saccharomycotina</taxon>
        <taxon>Pichiomycetes</taxon>
        <taxon>Metschnikowiaceae</taxon>
        <taxon>Metschnikowia</taxon>
    </lineage>
</organism>
<dbReference type="Gene3D" id="2.40.160.210">
    <property type="entry name" value="Acyl-CoA thioesterase, double hotdog domain"/>
    <property type="match status" value="1"/>
</dbReference>
<dbReference type="PANTHER" id="PTHR11066:SF34">
    <property type="entry name" value="ACYL-COENZYME A THIOESTERASE 8"/>
    <property type="match status" value="1"/>
</dbReference>
<dbReference type="GO" id="GO:0005782">
    <property type="term" value="C:peroxisomal matrix"/>
    <property type="evidence" value="ECO:0007669"/>
    <property type="project" value="UniProtKB-SubCell"/>
</dbReference>
<dbReference type="CDD" id="cd03445">
    <property type="entry name" value="Thioesterase_II_repeat2"/>
    <property type="match status" value="1"/>
</dbReference>
<comment type="similarity">
    <text evidence="1">Belongs to the C/M/P thioester hydrolase family.</text>
</comment>
<dbReference type="GO" id="GO:0016853">
    <property type="term" value="F:isomerase activity"/>
    <property type="evidence" value="ECO:0007669"/>
    <property type="project" value="UniProtKB-KW"/>
</dbReference>
<sequence length="341" mass="39004">MPGNAEPQNARDFEEATGVHQIDESTWEGNHPLRLPLTGARGVYGGHMCAQTLLVAMKTAPGYVPHSFHSHFIRAGNPKSKCIYKVSSLNDGKAFCQRQVTMLQDGKVTFTAMCSLKKKGVNFKSKVLGDYVHTESMFFKKYKDPSLLYKTYHTDFIVNAFSEEFLNYELCPDERNMQPSERWIHLWSKLHQPQKTKMSDPKLNYIGLAHLSDAAILTTMARALHLEWNPTADNPREEFDSEKDARKIMNVSLNAMHLFHYTAMSLDHHLYFHVDDTDELDVLNDWLFLTYQFMISRNSRTLVRGHFMNKDGVCVATFIQEGLTFMKPGVPGTTGKKFPKL</sequence>
<name>A0A1A0HFY0_9ASCO</name>
<dbReference type="InterPro" id="IPR029069">
    <property type="entry name" value="HotDog_dom_sf"/>
</dbReference>
<gene>
    <name evidence="6" type="ORF">METBIDRAFT_35017</name>
</gene>
<dbReference type="CDD" id="cd03444">
    <property type="entry name" value="Thioesterase_II_repeat1"/>
    <property type="match status" value="1"/>
</dbReference>
<proteinExistence type="inferred from homology"/>
<reference evidence="6 7" key="1">
    <citation type="submission" date="2016-05" db="EMBL/GenBank/DDBJ databases">
        <title>Comparative genomics of biotechnologically important yeasts.</title>
        <authorList>
            <consortium name="DOE Joint Genome Institute"/>
            <person name="Riley R."/>
            <person name="Haridas S."/>
            <person name="Wolfe K.H."/>
            <person name="Lopes M.R."/>
            <person name="Hittinger C.T."/>
            <person name="Goker M."/>
            <person name="Salamov A."/>
            <person name="Wisecaver J."/>
            <person name="Long T.M."/>
            <person name="Aerts A.L."/>
            <person name="Barry K."/>
            <person name="Choi C."/>
            <person name="Clum A."/>
            <person name="Coughlan A.Y."/>
            <person name="Deshpande S."/>
            <person name="Douglass A.P."/>
            <person name="Hanson S.J."/>
            <person name="Klenk H.-P."/>
            <person name="LaButti K."/>
            <person name="Lapidus A."/>
            <person name="Lindquist E."/>
            <person name="Lipzen A."/>
            <person name="Meier-kolthoff J.P."/>
            <person name="Ohm R.A."/>
            <person name="Otillar R.P."/>
            <person name="Pangilinan J."/>
            <person name="Peng Y."/>
            <person name="Rokas A."/>
            <person name="Rosa C.A."/>
            <person name="Scheuner C."/>
            <person name="Sibirny A.A."/>
            <person name="Slot J.C."/>
            <person name="Stielow J.B."/>
            <person name="Sun H."/>
            <person name="Kurtzman C.P."/>
            <person name="Blackwell M."/>
            <person name="Grigoriev I.V."/>
            <person name="Jeffries T.W."/>
        </authorList>
    </citation>
    <scope>NUCLEOTIDE SEQUENCE [LARGE SCALE GENOMIC DNA]</scope>
    <source>
        <strain evidence="6 7">NRRL YB-4993</strain>
    </source>
</reference>
<feature type="domain" description="Acyl-CoA thioesterase-like N-terminal HotDog" evidence="4">
    <location>
        <begin position="38"/>
        <end position="115"/>
    </location>
</feature>
<dbReference type="AlphaFoldDB" id="A0A1A0HFY0"/>
<evidence type="ECO:0000256" key="1">
    <source>
        <dbReference type="ARBA" id="ARBA00006538"/>
    </source>
</evidence>
<dbReference type="Pfam" id="PF13622">
    <property type="entry name" value="4HBT_3"/>
    <property type="match status" value="1"/>
</dbReference>
<dbReference type="GeneID" id="30029531"/>
<dbReference type="InterPro" id="IPR049450">
    <property type="entry name" value="ACOT8-like_C"/>
</dbReference>
<dbReference type="SUPFAM" id="SSF54637">
    <property type="entry name" value="Thioesterase/thiol ester dehydrase-isomerase"/>
    <property type="match status" value="2"/>
</dbReference>
<dbReference type="OrthoDB" id="68328at2759"/>
<evidence type="ECO:0000256" key="2">
    <source>
        <dbReference type="ARBA" id="ARBA00022801"/>
    </source>
</evidence>
<protein>
    <submittedName>
        <fullName evidence="6">Thioesterase/thiol ester dehydrase-isomerase</fullName>
    </submittedName>
</protein>
<dbReference type="Pfam" id="PF20789">
    <property type="entry name" value="4HBT_3C"/>
    <property type="match status" value="1"/>
</dbReference>
<dbReference type="GO" id="GO:0009062">
    <property type="term" value="P:fatty acid catabolic process"/>
    <property type="evidence" value="ECO:0007669"/>
    <property type="project" value="TreeGrafter"/>
</dbReference>
<evidence type="ECO:0000256" key="3">
    <source>
        <dbReference type="SAM" id="MobiDB-lite"/>
    </source>
</evidence>
<keyword evidence="7" id="KW-1185">Reference proteome</keyword>
<dbReference type="STRING" id="869754.A0A1A0HFY0"/>
<accession>A0A1A0HFY0</accession>
<dbReference type="GO" id="GO:0047617">
    <property type="term" value="F:fatty acyl-CoA hydrolase activity"/>
    <property type="evidence" value="ECO:0007669"/>
    <property type="project" value="InterPro"/>
</dbReference>
<dbReference type="Proteomes" id="UP000092555">
    <property type="component" value="Unassembled WGS sequence"/>
</dbReference>
<evidence type="ECO:0000259" key="4">
    <source>
        <dbReference type="Pfam" id="PF13622"/>
    </source>
</evidence>
<dbReference type="EMBL" id="LXTC01000001">
    <property type="protein sequence ID" value="OBA22890.1"/>
    <property type="molecule type" value="Genomic_DNA"/>
</dbReference>
<evidence type="ECO:0000259" key="5">
    <source>
        <dbReference type="Pfam" id="PF20789"/>
    </source>
</evidence>
<dbReference type="GO" id="GO:0006637">
    <property type="term" value="P:acyl-CoA metabolic process"/>
    <property type="evidence" value="ECO:0007669"/>
    <property type="project" value="InterPro"/>
</dbReference>
<feature type="region of interest" description="Disordered" evidence="3">
    <location>
        <begin position="1"/>
        <end position="25"/>
    </location>
</feature>
<dbReference type="RefSeq" id="XP_018713371.1">
    <property type="nucleotide sequence ID" value="XM_018856555.1"/>
</dbReference>
<evidence type="ECO:0000313" key="6">
    <source>
        <dbReference type="EMBL" id="OBA22890.1"/>
    </source>
</evidence>
<dbReference type="InterPro" id="IPR049449">
    <property type="entry name" value="TesB_ACOT8-like_N"/>
</dbReference>